<feature type="transmembrane region" description="Helical" evidence="1">
    <location>
        <begin position="93"/>
        <end position="115"/>
    </location>
</feature>
<reference evidence="3" key="1">
    <citation type="journal article" date="2019" name="Int. J. Syst. Evol. Microbiol.">
        <title>The Global Catalogue of Microorganisms (GCM) 10K type strain sequencing project: providing services to taxonomists for standard genome sequencing and annotation.</title>
        <authorList>
            <consortium name="The Broad Institute Genomics Platform"/>
            <consortium name="The Broad Institute Genome Sequencing Center for Infectious Disease"/>
            <person name="Wu L."/>
            <person name="Ma J."/>
        </authorList>
    </citation>
    <scope>NUCLEOTIDE SEQUENCE [LARGE SCALE GENOMIC DNA]</scope>
    <source>
        <strain evidence="3">CCUG 30340</strain>
    </source>
</reference>
<dbReference type="PANTHER" id="PTHR34989:SF1">
    <property type="entry name" value="PROTEIN HDED"/>
    <property type="match status" value="1"/>
</dbReference>
<accession>A0ABV9QRI4</accession>
<comment type="caution">
    <text evidence="2">The sequence shown here is derived from an EMBL/GenBank/DDBJ whole genome shotgun (WGS) entry which is preliminary data.</text>
</comment>
<evidence type="ECO:0000313" key="3">
    <source>
        <dbReference type="Proteomes" id="UP001595886"/>
    </source>
</evidence>
<keyword evidence="1" id="KW-1133">Transmembrane helix</keyword>
<evidence type="ECO:0000313" key="2">
    <source>
        <dbReference type="EMBL" id="MFC4819275.1"/>
    </source>
</evidence>
<feature type="transmembrane region" description="Helical" evidence="1">
    <location>
        <begin position="70"/>
        <end position="87"/>
    </location>
</feature>
<feature type="transmembrane region" description="Helical" evidence="1">
    <location>
        <begin position="127"/>
        <end position="148"/>
    </location>
</feature>
<protein>
    <submittedName>
        <fullName evidence="2">HdeD family acid-resistance protein</fullName>
    </submittedName>
</protein>
<dbReference type="Proteomes" id="UP001595886">
    <property type="component" value="Unassembled WGS sequence"/>
</dbReference>
<keyword evidence="1" id="KW-0472">Membrane</keyword>
<sequence length="180" mass="19150">MNSPLVAALARNWWVILVYGVVAIAFGLYSIVWPGASVVALTWAFGVMALAEGVISAFALFDRNVNIPRGWLALYALASIAFGVLAITQPLAVAGALLLLLAAWLIVSGLYRIVFAVRVRRFIANEWLLILSGAVAVLLGVLFAAYPAAGLLTMALWIGVGALLYGVLQVMAALRLRKLA</sequence>
<dbReference type="RefSeq" id="WP_380019030.1">
    <property type="nucleotide sequence ID" value="NZ_JBHSHD010000003.1"/>
</dbReference>
<dbReference type="EMBL" id="JBHSHD010000003">
    <property type="protein sequence ID" value="MFC4819275.1"/>
    <property type="molecule type" value="Genomic_DNA"/>
</dbReference>
<organism evidence="2 3">
    <name type="scientific">Dokdonella ginsengisoli</name>
    <dbReference type="NCBI Taxonomy" id="363846"/>
    <lineage>
        <taxon>Bacteria</taxon>
        <taxon>Pseudomonadati</taxon>
        <taxon>Pseudomonadota</taxon>
        <taxon>Gammaproteobacteria</taxon>
        <taxon>Lysobacterales</taxon>
        <taxon>Rhodanobacteraceae</taxon>
        <taxon>Dokdonella</taxon>
    </lineage>
</organism>
<gene>
    <name evidence="2" type="ORF">ACFO6Q_03005</name>
</gene>
<feature type="transmembrane region" description="Helical" evidence="1">
    <location>
        <begin position="12"/>
        <end position="32"/>
    </location>
</feature>
<feature type="transmembrane region" description="Helical" evidence="1">
    <location>
        <begin position="154"/>
        <end position="174"/>
    </location>
</feature>
<dbReference type="InterPro" id="IPR052712">
    <property type="entry name" value="Acid_resist_chaperone_HdeD"/>
</dbReference>
<keyword evidence="3" id="KW-1185">Reference proteome</keyword>
<keyword evidence="1" id="KW-0812">Transmembrane</keyword>
<feature type="transmembrane region" description="Helical" evidence="1">
    <location>
        <begin position="38"/>
        <end position="61"/>
    </location>
</feature>
<evidence type="ECO:0000256" key="1">
    <source>
        <dbReference type="SAM" id="Phobius"/>
    </source>
</evidence>
<dbReference type="InterPro" id="IPR005325">
    <property type="entry name" value="DUF308_memb"/>
</dbReference>
<name>A0ABV9QRI4_9GAMM</name>
<proteinExistence type="predicted"/>
<dbReference type="Pfam" id="PF03729">
    <property type="entry name" value="DUF308"/>
    <property type="match status" value="2"/>
</dbReference>
<dbReference type="PANTHER" id="PTHR34989">
    <property type="entry name" value="PROTEIN HDED"/>
    <property type="match status" value="1"/>
</dbReference>